<sequence>MKEFTCVIADPIGLHARPATILVGTAAKFKSDSKIVSNGREGNLKSIMNVMALGVKHGATVTIKVSGDDEEDAMVAIENALKSNNLI</sequence>
<name>A0A1L4FSX6_9BACT</name>
<dbReference type="RefSeq" id="WP_073372713.1">
    <property type="nucleotide sequence ID" value="NZ_CP017813.1"/>
</dbReference>
<evidence type="ECO:0000313" key="7">
    <source>
        <dbReference type="EMBL" id="APJ38710.1"/>
    </source>
</evidence>
<dbReference type="PANTHER" id="PTHR33705">
    <property type="entry name" value="PHOSPHOCARRIER PROTEIN HPR"/>
    <property type="match status" value="1"/>
</dbReference>
<comment type="function">
    <text evidence="1">General (non sugar-specific) component of the phosphoenolpyruvate-dependent sugar phosphotransferase system (sugar PTS). This major carbohydrate active-transport system catalyzes the phosphorylation of incoming sugar substrates concomitantly with their translocation across the cell membrane. The phosphoryl group from phosphoenolpyruvate (PEP) is transferred to the phosphoryl carrier protein HPr by enzyme I. Phospho-HPr then transfers it to the PTS EIIA domain.</text>
</comment>
<proteinExistence type="predicted"/>
<dbReference type="AlphaFoldDB" id="A0A1L4FSX6"/>
<evidence type="ECO:0000256" key="5">
    <source>
        <dbReference type="ARBA" id="ARBA00022683"/>
    </source>
</evidence>
<dbReference type="InterPro" id="IPR000032">
    <property type="entry name" value="HPr-like"/>
</dbReference>
<dbReference type="InterPro" id="IPR001020">
    <property type="entry name" value="PTS_HPr_His_P_site"/>
</dbReference>
<dbReference type="InterPro" id="IPR050399">
    <property type="entry name" value="HPr"/>
</dbReference>
<comment type="subcellular location">
    <subcellularLocation>
        <location evidence="2">Cytoplasm</location>
    </subcellularLocation>
</comment>
<dbReference type="GO" id="GO:0009401">
    <property type="term" value="P:phosphoenolpyruvate-dependent sugar phosphotransferase system"/>
    <property type="evidence" value="ECO:0007669"/>
    <property type="project" value="UniProtKB-KW"/>
</dbReference>
<evidence type="ECO:0000259" key="6">
    <source>
        <dbReference type="PROSITE" id="PS51350"/>
    </source>
</evidence>
<dbReference type="PANTHER" id="PTHR33705:SF2">
    <property type="entry name" value="PHOSPHOCARRIER PROTEIN NPR"/>
    <property type="match status" value="1"/>
</dbReference>
<evidence type="ECO:0000313" key="8">
    <source>
        <dbReference type="Proteomes" id="UP000184322"/>
    </source>
</evidence>
<dbReference type="PROSITE" id="PS51350">
    <property type="entry name" value="PTS_HPR_DOM"/>
    <property type="match status" value="1"/>
</dbReference>
<dbReference type="SUPFAM" id="SSF55594">
    <property type="entry name" value="HPr-like"/>
    <property type="match status" value="1"/>
</dbReference>
<dbReference type="STRING" id="48003.BLA55_03560"/>
<dbReference type="InterPro" id="IPR035895">
    <property type="entry name" value="HPr-like_sf"/>
</dbReference>
<evidence type="ECO:0000256" key="2">
    <source>
        <dbReference type="ARBA" id="ARBA00004496"/>
    </source>
</evidence>
<reference evidence="8" key="1">
    <citation type="submission" date="2016-10" db="EMBL/GenBank/DDBJ databases">
        <authorList>
            <person name="Beylefeld A."/>
            <person name="Abolnik C."/>
        </authorList>
    </citation>
    <scope>NUCLEOTIDE SEQUENCE [LARGE SCALE GENOMIC DNA]</scope>
    <source>
        <strain evidence="8">B359_6</strain>
    </source>
</reference>
<dbReference type="EMBL" id="CP017813">
    <property type="protein sequence ID" value="APJ38710.1"/>
    <property type="molecule type" value="Genomic_DNA"/>
</dbReference>
<dbReference type="Proteomes" id="UP000184322">
    <property type="component" value="Chromosome"/>
</dbReference>
<evidence type="ECO:0000256" key="3">
    <source>
        <dbReference type="ARBA" id="ARBA00020422"/>
    </source>
</evidence>
<dbReference type="Gene3D" id="3.30.1340.10">
    <property type="entry name" value="HPr-like"/>
    <property type="match status" value="1"/>
</dbReference>
<dbReference type="KEGG" id="mpul:BLA55_03560"/>
<dbReference type="GeneID" id="57134444"/>
<dbReference type="Pfam" id="PF00381">
    <property type="entry name" value="PTS-HPr"/>
    <property type="match status" value="1"/>
</dbReference>
<organism evidence="7 8">
    <name type="scientific">Mycoplasmopsis pullorum</name>
    <dbReference type="NCBI Taxonomy" id="48003"/>
    <lineage>
        <taxon>Bacteria</taxon>
        <taxon>Bacillati</taxon>
        <taxon>Mycoplasmatota</taxon>
        <taxon>Mycoplasmoidales</taxon>
        <taxon>Metamycoplasmataceae</taxon>
        <taxon>Mycoplasmopsis</taxon>
    </lineage>
</organism>
<feature type="domain" description="HPr" evidence="6">
    <location>
        <begin position="1"/>
        <end position="87"/>
    </location>
</feature>
<dbReference type="PROSITE" id="PS00369">
    <property type="entry name" value="PTS_HPR_HIS"/>
    <property type="match status" value="1"/>
</dbReference>
<dbReference type="OrthoDB" id="9809047at2"/>
<accession>A0A1L4FSX6</accession>
<dbReference type="PROSITE" id="PS00589">
    <property type="entry name" value="PTS_HPR_SER"/>
    <property type="match status" value="1"/>
</dbReference>
<evidence type="ECO:0000256" key="1">
    <source>
        <dbReference type="ARBA" id="ARBA00003681"/>
    </source>
</evidence>
<dbReference type="CDD" id="cd00367">
    <property type="entry name" value="PTS-HPr_like"/>
    <property type="match status" value="1"/>
</dbReference>
<dbReference type="GO" id="GO:0005737">
    <property type="term" value="C:cytoplasm"/>
    <property type="evidence" value="ECO:0007669"/>
    <property type="project" value="UniProtKB-SubCell"/>
</dbReference>
<dbReference type="InterPro" id="IPR002114">
    <property type="entry name" value="PTS_HPr_Ser_P_site"/>
</dbReference>
<dbReference type="NCBIfam" id="TIGR01003">
    <property type="entry name" value="PTS_HPr_family"/>
    <property type="match status" value="1"/>
</dbReference>
<keyword evidence="5" id="KW-0598">Phosphotransferase system</keyword>
<gene>
    <name evidence="7" type="ORF">BLA55_03560</name>
</gene>
<dbReference type="PRINTS" id="PR00107">
    <property type="entry name" value="PHOSPHOCPHPR"/>
</dbReference>
<evidence type="ECO:0000256" key="4">
    <source>
        <dbReference type="ARBA" id="ARBA00022490"/>
    </source>
</evidence>
<keyword evidence="4" id="KW-0963">Cytoplasm</keyword>
<keyword evidence="8" id="KW-1185">Reference proteome</keyword>
<protein>
    <recommendedName>
        <fullName evidence="3">Phosphocarrier protein HPr</fullName>
    </recommendedName>
</protein>